<evidence type="ECO:0000256" key="2">
    <source>
        <dbReference type="SAM" id="Coils"/>
    </source>
</evidence>
<comment type="caution">
    <text evidence="4">The sequence shown here is derived from an EMBL/GenBank/DDBJ whole genome shotgun (WGS) entry which is preliminary data.</text>
</comment>
<reference evidence="4" key="1">
    <citation type="submission" date="2022-11" db="EMBL/GenBank/DDBJ databases">
        <authorList>
            <person name="Morgan W.R."/>
            <person name="Tartar A."/>
        </authorList>
    </citation>
    <scope>NUCLEOTIDE SEQUENCE</scope>
    <source>
        <strain evidence="4">ARSEF 373</strain>
    </source>
</reference>
<dbReference type="PANTHER" id="PTHR21549">
    <property type="entry name" value="MUTATED IN BLADDER CANCER 1"/>
    <property type="match status" value="1"/>
</dbReference>
<feature type="compositionally biased region" description="Polar residues" evidence="3">
    <location>
        <begin position="131"/>
        <end position="148"/>
    </location>
</feature>
<dbReference type="PANTHER" id="PTHR21549:SF0">
    <property type="entry name" value="COILED-COIL DOMAIN-CONTAINING PROTEIN 112"/>
    <property type="match status" value="1"/>
</dbReference>
<evidence type="ECO:0000313" key="4">
    <source>
        <dbReference type="EMBL" id="DAZ92774.1"/>
    </source>
</evidence>
<protein>
    <submittedName>
        <fullName evidence="4">Uncharacterized protein</fullName>
    </submittedName>
</protein>
<dbReference type="InterPro" id="IPR039902">
    <property type="entry name" value="CCDC148/CCDC112"/>
</dbReference>
<sequence length="767" mass="86955">TPEHAFTRALGGQQSARLSQLRRAKDEYVQRQHLKASRGASVAHDDERDERPVSVASDGATSRTQTIEAVLESRAFEKAHGASTASRLREKIRVARGGSQTERLSSTRDVSTAPHEPLLPAFDPPQPQPQRPSTDGAVNNNAATSQRNGRAMGGGTQRRIAAVRRQAAALGETSTLKRRMTKEETEWIEKQQQFAQRSALLEKDCESWWTGFYASAMATSSEDTSQLIASIHRQNEELALRRVKDIRAMHQQLRHMRGSVHEITDKVHQMQNGHHYYAELQDMMQAFEEALATFREAQRAKFDADVAEEKGLDMELQKFMGRVEKWEQEALQPRCTKLKRALNSAKLAAKMSVKGGQSGKRLLGVVDAAMATDETSMMDHVRSLNDKIAHAGGQRGGWDEKEHAQFVTLLTKCQLTDEVLLQHHPITSSNTVALATNNQLQAEQLDYEGLMSRFLRKCAKKIVTRTPTAVRNHIEWYVDYLQLVAEKKQVIQAWKDKKNGEREVLLRQGLARDIADSMNGNQRDEGSNNGGGKLDDNLRERTSPARISPERVARERSKKVIQLQKWREEKERREQEKLLEHRELERQKEAEEAKQEHLDKKQKILLYKLRKEEEQASIAKSRKLRQAPMPAESAMSPGTKDDLVERSRKAIEQAKAKRAKLDELEAQKLKQQELPERPQSVRKPSSEAASPASRSPIEATLLLRPTKAFEARATTQRDLYKREKQRQRQSAHDAYIPGVSALADVKVKSFGHLPIQPRAVPAWRRNI</sequence>
<gene>
    <name evidence="4" type="ORF">N0F65_012451</name>
</gene>
<feature type="region of interest" description="Disordered" evidence="3">
    <location>
        <begin position="515"/>
        <end position="559"/>
    </location>
</feature>
<accession>A0AAV2YJ93</accession>
<feature type="region of interest" description="Disordered" evidence="3">
    <location>
        <begin position="713"/>
        <end position="732"/>
    </location>
</feature>
<feature type="compositionally biased region" description="Basic and acidic residues" evidence="3">
    <location>
        <begin position="639"/>
        <end position="676"/>
    </location>
</feature>
<name>A0AAV2YJ93_9STRA</name>
<feature type="region of interest" description="Disordered" evidence="3">
    <location>
        <begin position="617"/>
        <end position="708"/>
    </location>
</feature>
<feature type="compositionally biased region" description="Basic and acidic residues" evidence="3">
    <location>
        <begin position="533"/>
        <end position="555"/>
    </location>
</feature>
<evidence type="ECO:0000313" key="5">
    <source>
        <dbReference type="Proteomes" id="UP001146120"/>
    </source>
</evidence>
<feature type="region of interest" description="Disordered" evidence="3">
    <location>
        <begin position="77"/>
        <end position="158"/>
    </location>
</feature>
<feature type="compositionally biased region" description="Basic and acidic residues" evidence="3">
    <location>
        <begin position="43"/>
        <end position="52"/>
    </location>
</feature>
<dbReference type="Proteomes" id="UP001146120">
    <property type="component" value="Unassembled WGS sequence"/>
</dbReference>
<feature type="compositionally biased region" description="Polar residues" evidence="3">
    <location>
        <begin position="98"/>
        <end position="110"/>
    </location>
</feature>
<feature type="non-terminal residue" evidence="4">
    <location>
        <position position="1"/>
    </location>
</feature>
<proteinExistence type="predicted"/>
<organism evidence="4 5">
    <name type="scientific">Lagenidium giganteum</name>
    <dbReference type="NCBI Taxonomy" id="4803"/>
    <lineage>
        <taxon>Eukaryota</taxon>
        <taxon>Sar</taxon>
        <taxon>Stramenopiles</taxon>
        <taxon>Oomycota</taxon>
        <taxon>Peronosporomycetes</taxon>
        <taxon>Pythiales</taxon>
        <taxon>Pythiaceae</taxon>
    </lineage>
</organism>
<reference evidence="4" key="2">
    <citation type="journal article" date="2023" name="Microbiol Resour">
        <title>Decontamination and Annotation of the Draft Genome Sequence of the Oomycete Lagenidium giganteum ARSEF 373.</title>
        <authorList>
            <person name="Morgan W.R."/>
            <person name="Tartar A."/>
        </authorList>
    </citation>
    <scope>NUCLEOTIDE SEQUENCE</scope>
    <source>
        <strain evidence="4">ARSEF 373</strain>
    </source>
</reference>
<feature type="region of interest" description="Disordered" evidence="3">
    <location>
        <begin position="1"/>
        <end position="64"/>
    </location>
</feature>
<dbReference type="AlphaFoldDB" id="A0AAV2YJ93"/>
<evidence type="ECO:0000256" key="3">
    <source>
        <dbReference type="SAM" id="MobiDB-lite"/>
    </source>
</evidence>
<feature type="coiled-coil region" evidence="2">
    <location>
        <begin position="567"/>
        <end position="601"/>
    </location>
</feature>
<feature type="compositionally biased region" description="Low complexity" evidence="3">
    <location>
        <begin position="686"/>
        <end position="696"/>
    </location>
</feature>
<keyword evidence="1 2" id="KW-0175">Coiled coil</keyword>
<keyword evidence="5" id="KW-1185">Reference proteome</keyword>
<evidence type="ECO:0000256" key="1">
    <source>
        <dbReference type="ARBA" id="ARBA00023054"/>
    </source>
</evidence>
<dbReference type="EMBL" id="DAKRPA010000385">
    <property type="protein sequence ID" value="DAZ92774.1"/>
    <property type="molecule type" value="Genomic_DNA"/>
</dbReference>